<keyword evidence="2" id="KW-1185">Reference proteome</keyword>
<dbReference type="EMBL" id="CAJHUC010000860">
    <property type="protein sequence ID" value="CAD7698622.1"/>
    <property type="molecule type" value="Genomic_DNA"/>
</dbReference>
<dbReference type="Proteomes" id="UP000708148">
    <property type="component" value="Unassembled WGS sequence"/>
</dbReference>
<evidence type="ECO:0000313" key="1">
    <source>
        <dbReference type="EMBL" id="CAD7698622.1"/>
    </source>
</evidence>
<organism evidence="1 2">
    <name type="scientific">Ostreobium quekettii</name>
    <dbReference type="NCBI Taxonomy" id="121088"/>
    <lineage>
        <taxon>Eukaryota</taxon>
        <taxon>Viridiplantae</taxon>
        <taxon>Chlorophyta</taxon>
        <taxon>core chlorophytes</taxon>
        <taxon>Ulvophyceae</taxon>
        <taxon>TCBD clade</taxon>
        <taxon>Bryopsidales</taxon>
        <taxon>Ostreobineae</taxon>
        <taxon>Ostreobiaceae</taxon>
        <taxon>Ostreobium</taxon>
    </lineage>
</organism>
<reference evidence="1" key="1">
    <citation type="submission" date="2020-12" db="EMBL/GenBank/DDBJ databases">
        <authorList>
            <person name="Iha C."/>
        </authorList>
    </citation>
    <scope>NUCLEOTIDE SEQUENCE</scope>
</reference>
<accession>A0A8S1IUA9</accession>
<proteinExistence type="predicted"/>
<sequence>MWCRRSKTSCEVTCSATQFRLTGAATNPCPDMYPPWSESVSFQFHEPVRLKKIVPFTDTFPPHSPVNDATVSCCGQSNVCAGATSSATTQSILVIRIVAHDPLAENVMFTMPDAMPF</sequence>
<name>A0A8S1IUA9_9CHLO</name>
<gene>
    <name evidence="1" type="ORF">OSTQU699_LOCUS3983</name>
</gene>
<dbReference type="AlphaFoldDB" id="A0A8S1IUA9"/>
<protein>
    <submittedName>
        <fullName evidence="1">Uncharacterized protein</fullName>
    </submittedName>
</protein>
<evidence type="ECO:0000313" key="2">
    <source>
        <dbReference type="Proteomes" id="UP000708148"/>
    </source>
</evidence>
<comment type="caution">
    <text evidence="1">The sequence shown here is derived from an EMBL/GenBank/DDBJ whole genome shotgun (WGS) entry which is preliminary data.</text>
</comment>